<dbReference type="Pfam" id="PF13968">
    <property type="entry name" value="DUF4220"/>
    <property type="match status" value="1"/>
</dbReference>
<accession>A0A835ET03</accession>
<keyword evidence="4" id="KW-1185">Reference proteome</keyword>
<feature type="domain" description="DUF4220" evidence="2">
    <location>
        <begin position="77"/>
        <end position="530"/>
    </location>
</feature>
<protein>
    <recommendedName>
        <fullName evidence="2">DUF4220 domain-containing protein</fullName>
    </recommendedName>
</protein>
<organism evidence="3 4">
    <name type="scientific">Digitaria exilis</name>
    <dbReference type="NCBI Taxonomy" id="1010633"/>
    <lineage>
        <taxon>Eukaryota</taxon>
        <taxon>Viridiplantae</taxon>
        <taxon>Streptophyta</taxon>
        <taxon>Embryophyta</taxon>
        <taxon>Tracheophyta</taxon>
        <taxon>Spermatophyta</taxon>
        <taxon>Magnoliopsida</taxon>
        <taxon>Liliopsida</taxon>
        <taxon>Poales</taxon>
        <taxon>Poaceae</taxon>
        <taxon>PACMAD clade</taxon>
        <taxon>Panicoideae</taxon>
        <taxon>Panicodae</taxon>
        <taxon>Paniceae</taxon>
        <taxon>Anthephorinae</taxon>
        <taxon>Digitaria</taxon>
    </lineage>
</organism>
<proteinExistence type="predicted"/>
<dbReference type="InterPro" id="IPR007658">
    <property type="entry name" value="DUF594"/>
</dbReference>
<dbReference type="AlphaFoldDB" id="A0A835ET03"/>
<feature type="transmembrane region" description="Helical" evidence="1">
    <location>
        <begin position="387"/>
        <end position="415"/>
    </location>
</feature>
<name>A0A835ET03_9POAL</name>
<evidence type="ECO:0000313" key="3">
    <source>
        <dbReference type="EMBL" id="KAF8714029.1"/>
    </source>
</evidence>
<keyword evidence="1" id="KW-0472">Membrane</keyword>
<feature type="transmembrane region" description="Helical" evidence="1">
    <location>
        <begin position="37"/>
        <end position="60"/>
    </location>
</feature>
<keyword evidence="1" id="KW-0812">Transmembrane</keyword>
<keyword evidence="1" id="KW-1133">Transmembrane helix</keyword>
<dbReference type="OrthoDB" id="693467at2759"/>
<dbReference type="InterPro" id="IPR025315">
    <property type="entry name" value="DUF4220"/>
</dbReference>
<feature type="transmembrane region" description="Helical" evidence="1">
    <location>
        <begin position="116"/>
        <end position="142"/>
    </location>
</feature>
<comment type="caution">
    <text evidence="3">The sequence shown here is derived from an EMBL/GenBank/DDBJ whole genome shotgun (WGS) entry which is preliminary data.</text>
</comment>
<feature type="transmembrane region" description="Helical" evidence="1">
    <location>
        <begin position="72"/>
        <end position="89"/>
    </location>
</feature>
<evidence type="ECO:0000256" key="1">
    <source>
        <dbReference type="SAM" id="Phobius"/>
    </source>
</evidence>
<dbReference type="PANTHER" id="PTHR31325">
    <property type="entry name" value="OS01G0798800 PROTEIN-RELATED"/>
    <property type="match status" value="1"/>
</dbReference>
<dbReference type="Proteomes" id="UP000636709">
    <property type="component" value="Unassembled WGS sequence"/>
</dbReference>
<dbReference type="Pfam" id="PF04578">
    <property type="entry name" value="DUF594"/>
    <property type="match status" value="1"/>
</dbReference>
<sequence>MDPHSPSRICSNAALQEQIHCPSVAVADFYNTMGRQIWLGNTLLLVSAAMAAIMVGIGGYGRRYQHHRFTRSIFLGANILFLPFISYVVSTLSDNSNDYADSHNDGTTLAAVCDSILHPCMVITCAFLVQIAAINTTSVVAIDSREGRRLRPPPELLLKGIWTFYLGASITNKRFFRGLFRFSPSENHEPFTLVCSKIMFAPFALMCAKIWFKCYSFQKARKSFALGCNPSLVFGYMQQLPQLERSRRGGLAAGEEALPPPLLVMGEDSRKVEKQPWGYVFSDSWTPPIDSVGLVTLDTVWQLEKMLPTSKPRPKDLCLSFALFKLLRCRFARYDLTNVCSRGRKFFWNLLLKDDEHDRVFRVIADELSFLNDYYYSSLPVTYSKCWLPILSIFVSLLTIGYCVVAAHFIVAFAVQVHMEKQGRNQIQCEFWCTKLQAVSEPRNKRFGSMYFDVIPEFLLLVLVLISEVRDVSSYICSNWTKVTLICCSVKSAALEHSLGMQKWMVCLLLQCRWKIVNHWDETIGQCSVLALHPTARTTLFGHLRRLFHLPDKKTKVKLPTAVKVCIMDALRSAASSNGCHLGNGRTSLHRSQVGKSFLWACNGKSTSDIILTWHIATCILEVRHPLPISDKNKIAATHLSRYCAYLMTWSPELLPDEVAWCKDLYETVKEDAARVLATRAMTGPSTPEAEYHDLVQLLSEGSRHLVLKNGVWLGEQLVGLDEGGETAWAITAGFWAEMILFIAPSNNLKGHKKAIARGGELITLLWALLFHAGIVSKPGQTSSAATSDSDGGV</sequence>
<gene>
    <name evidence="3" type="ORF">HU200_028021</name>
</gene>
<evidence type="ECO:0000313" key="4">
    <source>
        <dbReference type="Proteomes" id="UP000636709"/>
    </source>
</evidence>
<evidence type="ECO:0000259" key="2">
    <source>
        <dbReference type="Pfam" id="PF13968"/>
    </source>
</evidence>
<reference evidence="3" key="1">
    <citation type="submission" date="2020-07" db="EMBL/GenBank/DDBJ databases">
        <title>Genome sequence and genetic diversity analysis of an under-domesticated orphan crop, white fonio (Digitaria exilis).</title>
        <authorList>
            <person name="Bennetzen J.L."/>
            <person name="Chen S."/>
            <person name="Ma X."/>
            <person name="Wang X."/>
            <person name="Yssel A.E.J."/>
            <person name="Chaluvadi S.R."/>
            <person name="Johnson M."/>
            <person name="Gangashetty P."/>
            <person name="Hamidou F."/>
            <person name="Sanogo M.D."/>
            <person name="Zwaenepoel A."/>
            <person name="Wallace J."/>
            <person name="Van De Peer Y."/>
            <person name="Van Deynze A."/>
        </authorList>
    </citation>
    <scope>NUCLEOTIDE SEQUENCE</scope>
    <source>
        <tissue evidence="3">Leaves</tissue>
    </source>
</reference>
<dbReference type="EMBL" id="JACEFO010001739">
    <property type="protein sequence ID" value="KAF8714029.1"/>
    <property type="molecule type" value="Genomic_DNA"/>
</dbReference>